<feature type="transmembrane region" description="Helical" evidence="2">
    <location>
        <begin position="71"/>
        <end position="90"/>
    </location>
</feature>
<dbReference type="AlphaFoldDB" id="A0A2S8BF75"/>
<dbReference type="Proteomes" id="UP000238296">
    <property type="component" value="Unassembled WGS sequence"/>
</dbReference>
<feature type="compositionally biased region" description="Low complexity" evidence="1">
    <location>
        <begin position="441"/>
        <end position="455"/>
    </location>
</feature>
<protein>
    <submittedName>
        <fullName evidence="3">ESX secretion system protein EccC</fullName>
    </submittedName>
</protein>
<sequence length="490" mass="53693">MSTEPFPRRLRVSLPRMPGGEVNLQPPPEVPRVIPGNLLMKLMPFVMIVAVVGMIALMVTVGGRDLTKNPMFLVFPMMMIMSMAGMFMGGGGRQGKAAAELNEERKDYFSYLANLRDESDVTGEQQRTALEWSHPDPRALADVVGTRRMWERRPSDPDFCHVRVGVGTHRLATRLLAPETGPPEDLEPVSTVALRRYVKTHSVVHALPTAVSLRAFPAITFEGDRKLAQQLVRSMVLELCSFHGPDHVQVAVVTANPDGENWSWVKWLPHAQHDTARDGMGPMRLLFPTLALLERSLDADLGQRGRFARNAEPTQGLKQLVVVLDDGYITGDERLMTDAGLDSATILDLNGPADALAARRGLQLVVEGDDVGARTAVGGGAVRHPGHHHRRRGRGHRAAHRSLPAGQRRAYGQPGVGHPRRGPGLDEPVEDRRCRRDRARAGVAATHAAGTAAGADRLHPQRLAAGAGYQGVRRGRHGSARIVYWRDRFG</sequence>
<gene>
    <name evidence="3" type="primary">eccC_3</name>
    <name evidence="3" type="ORF">C1Y40_04560</name>
</gene>
<reference evidence="3 4" key="1">
    <citation type="journal article" date="2017" name="Int. J. Syst. Evol. Microbiol.">
        <title>Mycobacterium talmoniae sp. nov., a slowly growing mycobacterium isolated from human respiratory samples.</title>
        <authorList>
            <person name="Davidson R.M."/>
            <person name="DeGroote M.A."/>
            <person name="Marola J.L."/>
            <person name="Buss S."/>
            <person name="Jones V."/>
            <person name="McNeil M.R."/>
            <person name="Freifeld A.G."/>
            <person name="Elaine Epperson L."/>
            <person name="Hasan N.A."/>
            <person name="Jackson M."/>
            <person name="Iwen P.C."/>
            <person name="Salfinger M."/>
            <person name="Strong M."/>
        </authorList>
    </citation>
    <scope>NUCLEOTIDE SEQUENCE [LARGE SCALE GENOMIC DNA]</scope>
    <source>
        <strain evidence="3 4">ATCC BAA-2683</strain>
    </source>
</reference>
<feature type="transmembrane region" description="Helical" evidence="2">
    <location>
        <begin position="38"/>
        <end position="59"/>
    </location>
</feature>
<evidence type="ECO:0000313" key="4">
    <source>
        <dbReference type="Proteomes" id="UP000238296"/>
    </source>
</evidence>
<evidence type="ECO:0000256" key="1">
    <source>
        <dbReference type="SAM" id="MobiDB-lite"/>
    </source>
</evidence>
<evidence type="ECO:0000256" key="2">
    <source>
        <dbReference type="SAM" id="Phobius"/>
    </source>
</evidence>
<proteinExistence type="predicted"/>
<comment type="caution">
    <text evidence="3">The sequence shown here is derived from an EMBL/GenBank/DDBJ whole genome shotgun (WGS) entry which is preliminary data.</text>
</comment>
<evidence type="ECO:0000313" key="3">
    <source>
        <dbReference type="EMBL" id="PQM45275.1"/>
    </source>
</evidence>
<keyword evidence="2" id="KW-0472">Membrane</keyword>
<accession>A0A2S8BF75</accession>
<keyword evidence="2" id="KW-1133">Transmembrane helix</keyword>
<dbReference type="PANTHER" id="PTHR22683:SF1">
    <property type="entry name" value="TYPE VII SECRETION SYSTEM PROTEIN ESSC"/>
    <property type="match status" value="1"/>
</dbReference>
<feature type="region of interest" description="Disordered" evidence="1">
    <location>
        <begin position="437"/>
        <end position="456"/>
    </location>
</feature>
<dbReference type="Gene3D" id="3.40.50.300">
    <property type="entry name" value="P-loop containing nucleotide triphosphate hydrolases"/>
    <property type="match status" value="1"/>
</dbReference>
<dbReference type="InterPro" id="IPR027417">
    <property type="entry name" value="P-loop_NTPase"/>
</dbReference>
<dbReference type="EMBL" id="PPEA01000656">
    <property type="protein sequence ID" value="PQM45275.1"/>
    <property type="molecule type" value="Genomic_DNA"/>
</dbReference>
<dbReference type="InterPro" id="IPR050206">
    <property type="entry name" value="FtsK/SpoIIIE/SftA"/>
</dbReference>
<dbReference type="PANTHER" id="PTHR22683">
    <property type="entry name" value="SPORULATION PROTEIN RELATED"/>
    <property type="match status" value="1"/>
</dbReference>
<keyword evidence="2" id="KW-0812">Transmembrane</keyword>
<organism evidence="3 4">
    <name type="scientific">Mycobacterium talmoniae</name>
    <dbReference type="NCBI Taxonomy" id="1858794"/>
    <lineage>
        <taxon>Bacteria</taxon>
        <taxon>Bacillati</taxon>
        <taxon>Actinomycetota</taxon>
        <taxon>Actinomycetes</taxon>
        <taxon>Mycobacteriales</taxon>
        <taxon>Mycobacteriaceae</taxon>
        <taxon>Mycobacterium</taxon>
    </lineage>
</organism>
<feature type="region of interest" description="Disordered" evidence="1">
    <location>
        <begin position="376"/>
        <end position="431"/>
    </location>
</feature>
<feature type="compositionally biased region" description="Basic residues" evidence="1">
    <location>
        <begin position="384"/>
        <end position="400"/>
    </location>
</feature>
<name>A0A2S8BF75_9MYCO</name>